<dbReference type="CDD" id="cd06225">
    <property type="entry name" value="HAMP"/>
    <property type="match status" value="1"/>
</dbReference>
<dbReference type="Pfam" id="PF00672">
    <property type="entry name" value="HAMP"/>
    <property type="match status" value="1"/>
</dbReference>
<organism evidence="8 9">
    <name type="scientific">Dethiosulfovibrio salsuginis</name>
    <dbReference type="NCBI Taxonomy" id="561720"/>
    <lineage>
        <taxon>Bacteria</taxon>
        <taxon>Thermotogati</taxon>
        <taxon>Synergistota</taxon>
        <taxon>Synergistia</taxon>
        <taxon>Synergistales</taxon>
        <taxon>Dethiosulfovibrionaceae</taxon>
        <taxon>Dethiosulfovibrio</taxon>
    </lineage>
</organism>
<dbReference type="GO" id="GO:0007165">
    <property type="term" value="P:signal transduction"/>
    <property type="evidence" value="ECO:0007669"/>
    <property type="project" value="UniProtKB-KW"/>
</dbReference>
<keyword evidence="1 3" id="KW-0807">Transducer</keyword>
<feature type="coiled-coil region" evidence="4">
    <location>
        <begin position="551"/>
        <end position="624"/>
    </location>
</feature>
<dbReference type="Gene3D" id="1.10.287.950">
    <property type="entry name" value="Methyl-accepting chemotaxis protein"/>
    <property type="match status" value="1"/>
</dbReference>
<evidence type="ECO:0000259" key="6">
    <source>
        <dbReference type="PROSITE" id="PS50111"/>
    </source>
</evidence>
<feature type="transmembrane region" description="Helical" evidence="5">
    <location>
        <begin position="309"/>
        <end position="332"/>
    </location>
</feature>
<feature type="domain" description="HAMP" evidence="7">
    <location>
        <begin position="333"/>
        <end position="388"/>
    </location>
</feature>
<keyword evidence="9" id="KW-1185">Reference proteome</keyword>
<proteinExistence type="inferred from homology"/>
<keyword evidence="5" id="KW-0472">Membrane</keyword>
<dbReference type="Pfam" id="PF00015">
    <property type="entry name" value="MCPsignal"/>
    <property type="match status" value="1"/>
</dbReference>
<dbReference type="PROSITE" id="PS50885">
    <property type="entry name" value="HAMP"/>
    <property type="match status" value="1"/>
</dbReference>
<dbReference type="SMART" id="SM00283">
    <property type="entry name" value="MA"/>
    <property type="match status" value="1"/>
</dbReference>
<evidence type="ECO:0000259" key="7">
    <source>
        <dbReference type="PROSITE" id="PS50885"/>
    </source>
</evidence>
<dbReference type="InterPro" id="IPR003660">
    <property type="entry name" value="HAMP_dom"/>
</dbReference>
<dbReference type="SUPFAM" id="SSF58104">
    <property type="entry name" value="Methyl-accepting chemotaxis protein (MCP) signaling domain"/>
    <property type="match status" value="1"/>
</dbReference>
<keyword evidence="5" id="KW-0812">Transmembrane</keyword>
<dbReference type="AlphaFoldDB" id="A0A1X7IY82"/>
<dbReference type="Pfam" id="PF22673">
    <property type="entry name" value="MCP-like_PDC_1"/>
    <property type="match status" value="1"/>
</dbReference>
<name>A0A1X7IY82_9BACT</name>
<evidence type="ECO:0000256" key="2">
    <source>
        <dbReference type="ARBA" id="ARBA00029447"/>
    </source>
</evidence>
<evidence type="ECO:0000256" key="1">
    <source>
        <dbReference type="ARBA" id="ARBA00023224"/>
    </source>
</evidence>
<feature type="domain" description="Methyl-accepting transducer" evidence="6">
    <location>
        <begin position="407"/>
        <end position="643"/>
    </location>
</feature>
<comment type="similarity">
    <text evidence="2">Belongs to the methyl-accepting chemotaxis (MCP) protein family.</text>
</comment>
<keyword evidence="5" id="KW-1133">Transmembrane helix</keyword>
<sequence length="702" mass="75423">MKLGLKGKMLWLILPLTLGTFVVAMGTITTVAKNASLRDAAALAQEMGERYARSVESRIDSAMAQAEVLAQTMLAIHTSDLEDKRHTAFEVLKLTAESDPSLQGAWTVWEPNAFDGKDGEFSGKEGHDGTGRLIPYFTRSQGKVILDICVDYDDAEYYQGSFKTGLQVVAEPASWPVEGVDVMMTSLSVPIKVNGKVLGVAGVDIALSDLEKELNLVKPMETGFVSLVSNSGIYVTFPDQERIGTVLRQSDLLPKIKRGETVHQINTSVHTKAEAYRVFLPVTLRNVKLPWSVQTVLPLERIYENSRRIALLGGIAGLFAIILIVFSVTIFASRLTKPLAKAAMLAEKAGKGDLSFEQEDFGAFSQDEVGQLSKGLASMVISLREAMTAISEESQNIAEGATSLAAMSEETNASMEEVLSSVEQVTHNSRSNAEALADNSSAVDTIASAARLGAENANSGADLTTKTREQTDQAAKAMNSVTERISTVGRKTEETAKNIHMLHGSVDAISGFVATITTIADQTNLLALNAAIEAARAGEAGRGFAVVADEVRKLAEESANAATEVSRLINELQRNADESKRITSETDKIVEETVAEAGDAADKLDKSLRRIEEIEKAIHQLASVSQTQADSSENIAKAIDTIANANEETVSMVNTIKSATTETARAAETVAFQAQEMAQSASNLRSMVDRFSLKKSTLPAKK</sequence>
<protein>
    <submittedName>
        <fullName evidence="8">Methyl-accepting chemotaxis sensory transducer with Cache sensor</fullName>
    </submittedName>
</protein>
<gene>
    <name evidence="8" type="ORF">SAMN06275492_10663</name>
</gene>
<evidence type="ECO:0000256" key="4">
    <source>
        <dbReference type="SAM" id="Coils"/>
    </source>
</evidence>
<accession>A0A1X7IY82</accession>
<dbReference type="Gene3D" id="3.30.450.20">
    <property type="entry name" value="PAS domain"/>
    <property type="match status" value="2"/>
</dbReference>
<dbReference type="CDD" id="cd12913">
    <property type="entry name" value="PDC1_MCP_like"/>
    <property type="match status" value="1"/>
</dbReference>
<evidence type="ECO:0000313" key="9">
    <source>
        <dbReference type="Proteomes" id="UP000193355"/>
    </source>
</evidence>
<evidence type="ECO:0000313" key="8">
    <source>
        <dbReference type="EMBL" id="SMG20137.1"/>
    </source>
</evidence>
<evidence type="ECO:0000256" key="5">
    <source>
        <dbReference type="SAM" id="Phobius"/>
    </source>
</evidence>
<dbReference type="OrthoDB" id="39445at2"/>
<reference evidence="9" key="1">
    <citation type="submission" date="2017-04" db="EMBL/GenBank/DDBJ databases">
        <authorList>
            <person name="Varghese N."/>
            <person name="Submissions S."/>
        </authorList>
    </citation>
    <scope>NUCLEOTIDE SEQUENCE [LARGE SCALE GENOMIC DNA]</scope>
    <source>
        <strain evidence="9">USBA 82</strain>
    </source>
</reference>
<dbReference type="InterPro" id="IPR004089">
    <property type="entry name" value="MCPsignal_dom"/>
</dbReference>
<dbReference type="STRING" id="561720.SAMN06275492_10663"/>
<keyword evidence="4" id="KW-0175">Coiled coil</keyword>
<dbReference type="PROSITE" id="PS50111">
    <property type="entry name" value="CHEMOTAXIS_TRANSDUC_2"/>
    <property type="match status" value="1"/>
</dbReference>
<dbReference type="PANTHER" id="PTHR32089:SF112">
    <property type="entry name" value="LYSOZYME-LIKE PROTEIN-RELATED"/>
    <property type="match status" value="1"/>
</dbReference>
<dbReference type="PANTHER" id="PTHR32089">
    <property type="entry name" value="METHYL-ACCEPTING CHEMOTAXIS PROTEIN MCPB"/>
    <property type="match status" value="1"/>
</dbReference>
<dbReference type="Proteomes" id="UP000193355">
    <property type="component" value="Unassembled WGS sequence"/>
</dbReference>
<evidence type="ECO:0000256" key="3">
    <source>
        <dbReference type="PROSITE-ProRule" id="PRU00284"/>
    </source>
</evidence>
<dbReference type="RefSeq" id="WP_085544059.1">
    <property type="nucleotide sequence ID" value="NZ_FXBB01000006.1"/>
</dbReference>
<dbReference type="SMART" id="SM00304">
    <property type="entry name" value="HAMP"/>
    <property type="match status" value="1"/>
</dbReference>
<dbReference type="GO" id="GO:0016020">
    <property type="term" value="C:membrane"/>
    <property type="evidence" value="ECO:0007669"/>
    <property type="project" value="InterPro"/>
</dbReference>
<dbReference type="CDD" id="cd11386">
    <property type="entry name" value="MCP_signal"/>
    <property type="match status" value="1"/>
</dbReference>
<dbReference type="EMBL" id="FXBB01000006">
    <property type="protein sequence ID" value="SMG20137.1"/>
    <property type="molecule type" value="Genomic_DNA"/>
</dbReference>